<dbReference type="AlphaFoldDB" id="A0A0C1QWW5"/>
<gene>
    <name evidence="2" type="ORF">SE37_08670</name>
</gene>
<evidence type="ECO:0000256" key="1">
    <source>
        <dbReference type="SAM" id="SignalP"/>
    </source>
</evidence>
<keyword evidence="3" id="KW-1185">Reference proteome</keyword>
<comment type="caution">
    <text evidence="2">The sequence shown here is derived from an EMBL/GenBank/DDBJ whole genome shotgun (WGS) entry which is preliminary data.</text>
</comment>
<dbReference type="EMBL" id="JXBL01000001">
    <property type="protein sequence ID" value="KIE42696.1"/>
    <property type="molecule type" value="Genomic_DNA"/>
</dbReference>
<reference evidence="2 3" key="1">
    <citation type="submission" date="2015-01" db="EMBL/GenBank/DDBJ databases">
        <title>Genome sequence of the anaerobic bacterium Geobacter soli GSS01, a dissimilatory Fe(III) reducer from soil.</title>
        <authorList>
            <person name="Yang G."/>
            <person name="Zhou S."/>
        </authorList>
    </citation>
    <scope>NUCLEOTIDE SEQUENCE [LARGE SCALE GENOMIC DNA]</scope>
    <source>
        <strain evidence="2 3">GSS01</strain>
    </source>
</reference>
<dbReference type="RefSeq" id="WP_039645500.1">
    <property type="nucleotide sequence ID" value="NZ_JXBL01000001.1"/>
</dbReference>
<feature type="chain" id="PRO_5002137539" evidence="1">
    <location>
        <begin position="23"/>
        <end position="530"/>
    </location>
</feature>
<feature type="signal peptide" evidence="1">
    <location>
        <begin position="1"/>
        <end position="22"/>
    </location>
</feature>
<proteinExistence type="predicted"/>
<sequence length="530" mass="57725">MKRMVIGIAASVALGSAPWALAADDARTEARTCRQIAELTRKYDTGRTLPGDMAVEGQPCLRSEAADCLFGVLENVLAKCRAEGKDSLAPEERALILRLREELDAELESRHGYHTLREEVEAMLAKPDLYDYEYRLGMNGFVRGEGAGSFRLPEFGQAPGHAEGRFLYRVKPYLFWHPVAWLDLHAEGQGYGFSGGSQDYGKISLYQGFAEVLCPLRDGNSLKAGRQELVYGSSFMLGSDSFYKGLVYDAVRLRITPLTPLTVDIFGGWYASPWSDGTEGGLAGGYATWNISDGTGLEFYGFRDSGSTERHDGAHRNSFGLRATAKLGSASIEIEPVWQTGRLFNGDDANESIRAWGGHADIMIDTDLGGIGNHFFAGVAYGSGSRDAALGVSGRKEFLNQATDSSLTGDMNVVGDLSGLDVGDYHASGLQVYTLGWGVDLTGELSLTATGRYFLANYVPDGFSRRIGLETDFTLTYAVSDALSIIAGYDRFFTGRFFSDASGSNGDIHYGYLMFQFDLSHTKPKQARGR</sequence>
<evidence type="ECO:0000313" key="3">
    <source>
        <dbReference type="Proteomes" id="UP000031433"/>
    </source>
</evidence>
<keyword evidence="1" id="KW-0732">Signal</keyword>
<name>A0A0C1QWW5_9BACT</name>
<organism evidence="2 3">
    <name type="scientific">Geobacter soli</name>
    <dbReference type="NCBI Taxonomy" id="1510391"/>
    <lineage>
        <taxon>Bacteria</taxon>
        <taxon>Pseudomonadati</taxon>
        <taxon>Thermodesulfobacteriota</taxon>
        <taxon>Desulfuromonadia</taxon>
        <taxon>Geobacterales</taxon>
        <taxon>Geobacteraceae</taxon>
        <taxon>Geobacter</taxon>
    </lineage>
</organism>
<evidence type="ECO:0000313" key="2">
    <source>
        <dbReference type="EMBL" id="KIE42696.1"/>
    </source>
</evidence>
<dbReference type="Proteomes" id="UP000031433">
    <property type="component" value="Unassembled WGS sequence"/>
</dbReference>
<protein>
    <submittedName>
        <fullName evidence="2">Membrane protein</fullName>
    </submittedName>
</protein>
<accession>A0A0C1QWW5</accession>